<gene>
    <name evidence="3" type="ORF">OSIN01602_LOCUS10254</name>
</gene>
<feature type="region of interest" description="Disordered" evidence="1">
    <location>
        <begin position="64"/>
        <end position="135"/>
    </location>
</feature>
<evidence type="ECO:0000313" key="3">
    <source>
        <dbReference type="EMBL" id="CAD9339658.1"/>
    </source>
</evidence>
<proteinExistence type="predicted"/>
<keyword evidence="2" id="KW-0732">Signal</keyword>
<sequence>MKLPTAAVVFVFGIIAKSDGFHVPTTNRAAPGKGVVSRLEMGGFLDGKYGKSDIMKEEDDAMWIDENDTGPSWNPFAAKPAAKAAPKQAAPPPPVAKKPTGGGFPWQKKKAPPPPEPEPEPEPPKSGAFKFPWQK</sequence>
<dbReference type="AlphaFoldDB" id="A0A7S1ZI50"/>
<feature type="signal peptide" evidence="2">
    <location>
        <begin position="1"/>
        <end position="20"/>
    </location>
</feature>
<organism evidence="3">
    <name type="scientific">Trieres chinensis</name>
    <name type="common">Marine centric diatom</name>
    <name type="synonym">Odontella sinensis</name>
    <dbReference type="NCBI Taxonomy" id="1514140"/>
    <lineage>
        <taxon>Eukaryota</taxon>
        <taxon>Sar</taxon>
        <taxon>Stramenopiles</taxon>
        <taxon>Ochrophyta</taxon>
        <taxon>Bacillariophyta</taxon>
        <taxon>Mediophyceae</taxon>
        <taxon>Biddulphiophycidae</taxon>
        <taxon>Eupodiscales</taxon>
        <taxon>Parodontellaceae</taxon>
        <taxon>Trieres</taxon>
    </lineage>
</organism>
<reference evidence="3" key="1">
    <citation type="submission" date="2021-01" db="EMBL/GenBank/DDBJ databases">
        <authorList>
            <person name="Corre E."/>
            <person name="Pelletier E."/>
            <person name="Niang G."/>
            <person name="Scheremetjew M."/>
            <person name="Finn R."/>
            <person name="Kale V."/>
            <person name="Holt S."/>
            <person name="Cochrane G."/>
            <person name="Meng A."/>
            <person name="Brown T."/>
            <person name="Cohen L."/>
        </authorList>
    </citation>
    <scope>NUCLEOTIDE SEQUENCE</scope>
    <source>
        <strain evidence="3">Grunow 1884</strain>
    </source>
</reference>
<name>A0A7S1ZI50_TRICV</name>
<protein>
    <submittedName>
        <fullName evidence="3">Uncharacterized protein</fullName>
    </submittedName>
</protein>
<feature type="chain" id="PRO_5031426262" evidence="2">
    <location>
        <begin position="21"/>
        <end position="135"/>
    </location>
</feature>
<accession>A0A7S1ZI50</accession>
<evidence type="ECO:0000256" key="2">
    <source>
        <dbReference type="SAM" id="SignalP"/>
    </source>
</evidence>
<feature type="compositionally biased region" description="Low complexity" evidence="1">
    <location>
        <begin position="75"/>
        <end position="88"/>
    </location>
</feature>
<dbReference type="EMBL" id="HBGO01017938">
    <property type="protein sequence ID" value="CAD9339658.1"/>
    <property type="molecule type" value="Transcribed_RNA"/>
</dbReference>
<evidence type="ECO:0000256" key="1">
    <source>
        <dbReference type="SAM" id="MobiDB-lite"/>
    </source>
</evidence>